<dbReference type="CDD" id="cd00051">
    <property type="entry name" value="EFh"/>
    <property type="match status" value="1"/>
</dbReference>
<evidence type="ECO:0000259" key="6">
    <source>
        <dbReference type="PROSITE" id="PS50222"/>
    </source>
</evidence>
<keyword evidence="2 4" id="KW-0408">Iron</keyword>
<feature type="compositionally biased region" description="Polar residues" evidence="5">
    <location>
        <begin position="86"/>
        <end position="101"/>
    </location>
</feature>
<dbReference type="GO" id="GO:0009055">
    <property type="term" value="F:electron transfer activity"/>
    <property type="evidence" value="ECO:0007669"/>
    <property type="project" value="InterPro"/>
</dbReference>
<evidence type="ECO:0000313" key="9">
    <source>
        <dbReference type="EMBL" id="ADY61371.1"/>
    </source>
</evidence>
<evidence type="ECO:0000256" key="3">
    <source>
        <dbReference type="ARBA" id="ARBA00023157"/>
    </source>
</evidence>
<feature type="domain" description="EF-hand" evidence="6">
    <location>
        <begin position="730"/>
        <end position="752"/>
    </location>
</feature>
<dbReference type="PANTHER" id="PTHR43640">
    <property type="entry name" value="OS07G0260300 PROTEIN"/>
    <property type="match status" value="1"/>
</dbReference>
<dbReference type="PROSITE" id="PS00018">
    <property type="entry name" value="EF_HAND_1"/>
    <property type="match status" value="3"/>
</dbReference>
<dbReference type="Gene3D" id="2.60.120.230">
    <property type="match status" value="1"/>
</dbReference>
<dbReference type="InterPro" id="IPR002048">
    <property type="entry name" value="EF_hand_dom"/>
</dbReference>
<dbReference type="GO" id="GO:0005509">
    <property type="term" value="F:calcium ion binding"/>
    <property type="evidence" value="ECO:0007669"/>
    <property type="project" value="InterPro"/>
</dbReference>
<dbReference type="AlphaFoldDB" id="F0SS33"/>
<dbReference type="InterPro" id="IPR013766">
    <property type="entry name" value="Thioredoxin_domain"/>
</dbReference>
<name>F0SS33_RUBBR</name>
<dbReference type="InterPro" id="IPR008977">
    <property type="entry name" value="PHM/PNGase_F_dom_sf"/>
</dbReference>
<dbReference type="Proteomes" id="UP000006860">
    <property type="component" value="Chromosome"/>
</dbReference>
<evidence type="ECO:0000259" key="7">
    <source>
        <dbReference type="PROSITE" id="PS51007"/>
    </source>
</evidence>
<dbReference type="PANTHER" id="PTHR43640:SF1">
    <property type="entry name" value="THIOREDOXIN-DEPENDENT PEROXIREDOXIN"/>
    <property type="match status" value="1"/>
</dbReference>
<dbReference type="SUPFAM" id="SSF47473">
    <property type="entry name" value="EF-hand"/>
    <property type="match status" value="1"/>
</dbReference>
<accession>F0SS33</accession>
<dbReference type="eggNOG" id="COG0526">
    <property type="taxonomic scope" value="Bacteria"/>
</dbReference>
<dbReference type="Gene3D" id="3.40.30.10">
    <property type="entry name" value="Glutaredoxin"/>
    <property type="match status" value="1"/>
</dbReference>
<dbReference type="InterPro" id="IPR009056">
    <property type="entry name" value="Cyt_c-like_dom"/>
</dbReference>
<feature type="domain" description="EF-hand" evidence="6">
    <location>
        <begin position="699"/>
        <end position="726"/>
    </location>
</feature>
<feature type="domain" description="Cytochrome c" evidence="7">
    <location>
        <begin position="276"/>
        <end position="391"/>
    </location>
</feature>
<evidence type="ECO:0000313" key="10">
    <source>
        <dbReference type="Proteomes" id="UP000006860"/>
    </source>
</evidence>
<dbReference type="SUPFAM" id="SSF52833">
    <property type="entry name" value="Thioredoxin-like"/>
    <property type="match status" value="1"/>
</dbReference>
<keyword evidence="4" id="KW-0349">Heme</keyword>
<dbReference type="OrthoDB" id="9788721at2"/>
<dbReference type="PROSITE" id="PS51352">
    <property type="entry name" value="THIOREDOXIN_2"/>
    <property type="match status" value="1"/>
</dbReference>
<sequence length="752" mass="83070">MTTRRIINLTIAVVVCAVPLVGHVWAQNTLEKRFDQLDRNQDGKITPNELPAAEFFKRLDLDGNSEITKPEAARALARGALNDVTQSANENLAPSSPTPTESPVREGPRPIKPGEHGVGKQIPDLSFTDIAGKQYNLSDFRDQKAVIFAMTGTGCPLCLKYAPSLAAIEKQYRDKGVTFVFINPNESEKSERLREAVETHGFQGPYVSDGQKKLPAVLGAETTTEVFVLDQARTLVYRGAVDDQYGFAYALDEPRVTYLTDALDAVLAGHTPEVQATSSPGCELFYDKTAKPETPTSITYHNRISRIIQANCIECHREGGIAPIALETYDEVKDYAGMIRNVVERGVMPPWFAAPQASEGNEKSLALHWTNDRSLSASEKEDLFAWIKAGALEGNSADAPLPKTFPGGWLIGKPDAVFEFPQPVPVKATGTMPYRNVTVETDLPEDKWVQAIEVRPGKVDVVHHVIVSLRAGEGEIDERDGYWGVYVPGNSTLVYPDGYAKLLPKGAKLRFQMHYTPNGTATEDSTRIGVIFAKEPPRHEVKVAGIANARISIPPRADNHQEVASLRLPYDIQVLGFLPHMHLRGKAARYEALTADGTEMLLDIPRYDFNWQLLYRLAEPQSFKAGDTIRFTCWFDNSENNPANPDPAKTVRWGPQTEDEMHLGYVEYIVPGAKPGEPVGGMRRVRAAGAVRNAVGSGLFNRLDTNGDGFVTRDEVRQKLPDNPNASGPIFDRLDRDRNGKLDKTEFSRLPQ</sequence>
<dbReference type="Pfam" id="PF08534">
    <property type="entry name" value="Redoxin"/>
    <property type="match status" value="1"/>
</dbReference>
<dbReference type="InterPro" id="IPR013740">
    <property type="entry name" value="Redoxin"/>
</dbReference>
<dbReference type="InterPro" id="IPR036249">
    <property type="entry name" value="Thioredoxin-like_sf"/>
</dbReference>
<proteinExistence type="predicted"/>
<dbReference type="GO" id="GO:0020037">
    <property type="term" value="F:heme binding"/>
    <property type="evidence" value="ECO:0007669"/>
    <property type="project" value="InterPro"/>
</dbReference>
<dbReference type="SUPFAM" id="SSF49742">
    <property type="entry name" value="PHM/PNGase F"/>
    <property type="match status" value="2"/>
</dbReference>
<feature type="compositionally biased region" description="Basic and acidic residues" evidence="5">
    <location>
        <begin position="732"/>
        <end position="752"/>
    </location>
</feature>
<dbReference type="PROSITE" id="PS51007">
    <property type="entry name" value="CYTC"/>
    <property type="match status" value="1"/>
</dbReference>
<dbReference type="KEGG" id="pbs:Plabr_3782"/>
<evidence type="ECO:0000259" key="8">
    <source>
        <dbReference type="PROSITE" id="PS51352"/>
    </source>
</evidence>
<dbReference type="InterPro" id="IPR014784">
    <property type="entry name" value="Cu2_ascorb_mOase-like_C"/>
</dbReference>
<feature type="domain" description="EF-hand" evidence="6">
    <location>
        <begin position="25"/>
        <end position="62"/>
    </location>
</feature>
<dbReference type="InterPro" id="IPR011992">
    <property type="entry name" value="EF-hand-dom_pair"/>
</dbReference>
<organism evidence="9 10">
    <name type="scientific">Rubinisphaera brasiliensis (strain ATCC 49424 / DSM 5305 / JCM 21570 / IAM 15109 / NBRC 103401 / IFAM 1448)</name>
    <name type="common">Planctomyces brasiliensis</name>
    <dbReference type="NCBI Taxonomy" id="756272"/>
    <lineage>
        <taxon>Bacteria</taxon>
        <taxon>Pseudomonadati</taxon>
        <taxon>Planctomycetota</taxon>
        <taxon>Planctomycetia</taxon>
        <taxon>Planctomycetales</taxon>
        <taxon>Planctomycetaceae</taxon>
        <taxon>Rubinisphaera</taxon>
    </lineage>
</organism>
<evidence type="ECO:0000256" key="1">
    <source>
        <dbReference type="ARBA" id="ARBA00022723"/>
    </source>
</evidence>
<dbReference type="HOGENOM" id="CLU_020308_0_0_0"/>
<dbReference type="InterPro" id="IPR047262">
    <property type="entry name" value="PRX-like1"/>
</dbReference>
<evidence type="ECO:0000256" key="4">
    <source>
        <dbReference type="PROSITE-ProRule" id="PRU00433"/>
    </source>
</evidence>
<dbReference type="Pfam" id="PF03712">
    <property type="entry name" value="Cu2_monoox_C"/>
    <property type="match status" value="1"/>
</dbReference>
<reference evidence="10" key="1">
    <citation type="submission" date="2011-02" db="EMBL/GenBank/DDBJ databases">
        <title>The complete genome of Planctomyces brasiliensis DSM 5305.</title>
        <authorList>
            <person name="Lucas S."/>
            <person name="Copeland A."/>
            <person name="Lapidus A."/>
            <person name="Bruce D."/>
            <person name="Goodwin L."/>
            <person name="Pitluck S."/>
            <person name="Kyrpides N."/>
            <person name="Mavromatis K."/>
            <person name="Pagani I."/>
            <person name="Ivanova N."/>
            <person name="Ovchinnikova G."/>
            <person name="Lu M."/>
            <person name="Detter J.C."/>
            <person name="Han C."/>
            <person name="Land M."/>
            <person name="Hauser L."/>
            <person name="Markowitz V."/>
            <person name="Cheng J.-F."/>
            <person name="Hugenholtz P."/>
            <person name="Woyke T."/>
            <person name="Wu D."/>
            <person name="Tindall B."/>
            <person name="Pomrenke H.G."/>
            <person name="Brambilla E."/>
            <person name="Klenk H.-P."/>
            <person name="Eisen J.A."/>
        </authorList>
    </citation>
    <scope>NUCLEOTIDE SEQUENCE [LARGE SCALE GENOMIC DNA]</scope>
    <source>
        <strain evidence="10">ATCC 49424 / DSM 5305 / JCM 21570 / NBRC 103401 / IFAM 1448</strain>
    </source>
</reference>
<dbReference type="EMBL" id="CP002546">
    <property type="protein sequence ID" value="ADY61371.1"/>
    <property type="molecule type" value="Genomic_DNA"/>
</dbReference>
<dbReference type="InterPro" id="IPR024548">
    <property type="entry name" value="Cu2_monoox_C"/>
</dbReference>
<feature type="domain" description="Thioredoxin" evidence="8">
    <location>
        <begin position="116"/>
        <end position="268"/>
    </location>
</feature>
<protein>
    <submittedName>
        <fullName evidence="9">Redoxin domain protein</fullName>
    </submittedName>
</protein>
<dbReference type="InterPro" id="IPR018247">
    <property type="entry name" value="EF_Hand_1_Ca_BS"/>
</dbReference>
<keyword evidence="10" id="KW-1185">Reference proteome</keyword>
<feature type="compositionally biased region" description="Basic and acidic residues" evidence="5">
    <location>
        <begin position="103"/>
        <end position="118"/>
    </location>
</feature>
<keyword evidence="1 4" id="KW-0479">Metal-binding</keyword>
<feature type="region of interest" description="Disordered" evidence="5">
    <location>
        <begin position="719"/>
        <end position="752"/>
    </location>
</feature>
<dbReference type="Pfam" id="PF13202">
    <property type="entry name" value="EF-hand_5"/>
    <property type="match status" value="3"/>
</dbReference>
<keyword evidence="3" id="KW-1015">Disulfide bond</keyword>
<dbReference type="PROSITE" id="PS50222">
    <property type="entry name" value="EF_HAND_2"/>
    <property type="match status" value="3"/>
</dbReference>
<dbReference type="Gene3D" id="1.10.238.10">
    <property type="entry name" value="EF-hand"/>
    <property type="match status" value="2"/>
</dbReference>
<evidence type="ECO:0000256" key="5">
    <source>
        <dbReference type="SAM" id="MobiDB-lite"/>
    </source>
</evidence>
<feature type="region of interest" description="Disordered" evidence="5">
    <location>
        <begin position="86"/>
        <end position="122"/>
    </location>
</feature>
<dbReference type="RefSeq" id="WP_013630090.1">
    <property type="nucleotide sequence ID" value="NC_015174.1"/>
</dbReference>
<evidence type="ECO:0000256" key="2">
    <source>
        <dbReference type="ARBA" id="ARBA00023004"/>
    </source>
</evidence>
<dbReference type="GO" id="GO:0016715">
    <property type="term" value="F:oxidoreductase activity, acting on paired donors, with incorporation or reduction of molecular oxygen, reduced ascorbate as one donor, and incorporation of one atom of oxygen"/>
    <property type="evidence" value="ECO:0007669"/>
    <property type="project" value="InterPro"/>
</dbReference>
<gene>
    <name evidence="9" type="ordered locus">Plabr_3782</name>
</gene>
<dbReference type="STRING" id="756272.Plabr_3782"/>